<evidence type="ECO:0000313" key="11">
    <source>
        <dbReference type="EMBL" id="EGV61924.1"/>
    </source>
</evidence>
<dbReference type="PANTHER" id="PTHR14042:SF24">
    <property type="entry name" value="PROTEIN DOPEY-1 HOMOLOG"/>
    <property type="match status" value="1"/>
</dbReference>
<dbReference type="InterPro" id="IPR056458">
    <property type="entry name" value="TPR_DOP1_M"/>
</dbReference>
<dbReference type="EMBL" id="GL996527">
    <property type="protein sequence ID" value="EGV61924.1"/>
    <property type="molecule type" value="Genomic_DNA"/>
</dbReference>
<dbReference type="PANTHER" id="PTHR14042">
    <property type="entry name" value="DOPEY-RELATED"/>
    <property type="match status" value="1"/>
</dbReference>
<evidence type="ECO:0000259" key="8">
    <source>
        <dbReference type="Pfam" id="PF04118"/>
    </source>
</evidence>
<reference evidence="11 12" key="1">
    <citation type="journal article" date="2011" name="Proc. Natl. Acad. Sci. U.S.A.">
        <title>Comparative genomics of xylose-fermenting fungi for enhanced biofuel production.</title>
        <authorList>
            <person name="Wohlbach D.J."/>
            <person name="Kuo A."/>
            <person name="Sato T.K."/>
            <person name="Potts K.M."/>
            <person name="Salamov A.A."/>
            <person name="LaButti K.M."/>
            <person name="Sun H."/>
            <person name="Clum A."/>
            <person name="Pangilinan J.L."/>
            <person name="Lindquist E.A."/>
            <person name="Lucas S."/>
            <person name="Lapidus A."/>
            <person name="Jin M."/>
            <person name="Gunawan C."/>
            <person name="Balan V."/>
            <person name="Dale B.E."/>
            <person name="Jeffries T.W."/>
            <person name="Zinkel R."/>
            <person name="Barry K.W."/>
            <person name="Grigoriev I.V."/>
            <person name="Gasch A.P."/>
        </authorList>
    </citation>
    <scope>NUCLEOTIDE SEQUENCE [LARGE SCALE GENOMIC DNA]</scope>
    <source>
        <strain evidence="12">ATCC 10573 / BCRC 21748 / CBS 615 / JCM 9827 / NBRC 10315 / NRRL Y-1498 / VKM Y-70</strain>
    </source>
</reference>
<sequence>MEKKGLSKVLPAFRAKSATETSQLSIKDKRYYQQVEKSLLSFESLEEWADYIAFISRLQKALSLPQDQRSFHTVELIPYASEVADKLSLCLSSKLPNGVHQKALNLYESIFLSLKEDVFSNEINLWLPGLLPVLSFGSIQVKSEMVKLFKNHILSNINSKNLKVVAKPMILSLLSGLDDENSESFPDVFELMDTLKLKLESDSHYWKCLFLAIITNPEKRLGALYWCNKRLPMFTTIKTETGGFEYSYEAQACIDPSPGLLIRAFSTAINTETIFNPANDIIIIRGFFDLMLTHLPLNSSVFARSPKDKDLLVKSCIQILLKKDMSLNRRLWNWLLGPDSDQLVDSTKVRAKYFEDFGLEPLSRVLLDLVHDEKDTNKQIDSIKMALSLIIDKWEISHMVIPKILRPILSETYNKSKSSTTRFSEVLSSSQDFFNGIESSYIWNLFIDLIKSSNLDLLEFILSNFDINEEEMKVTHAPLALMTLLINFQEEKNWFNSVSIVIELISPKGLEPVDKSLTSKVDKEDVSKKISNFYGELTLDEEASTPAFTKSETSFYLYFLFKAIIIENFTSINSCRLCELFEKLVYTIPISDSFKARDEDILSLMLKQTNISHSPTTETQNMNTIVAFSISKLFHLLSSELSTLEKTRIIKVITTNLWPSLVSSDPTQPQVESVKCLFDLIINSSRYYVEPAISSLILQSSHNDRVKAMTCLWSHSNSNETDSVLEIPLKLVLDDLFDESSINKLQVNEFIRTIIKSGHSNRLLKMITNPLMDFELMATHKSEIEVDDQLAEFAYHLGTILHVINSNPKNLKEAFNNEFAVMDNSTKLEISKSNEWDISTYKSLIFFVIEKFLSLRLSEDVLNEGGCILKDYYNCVDYCLELLTTLISGNEPDFTMKFHSLIDNCFYYISLPTVPYQIELAECQYLKCIFHLLKLSEDSKINLNLLHIDDQEKEPFLVRFIIKGISKSQISVLLQQYMILLTRSLYLFNESVFSVLSLLNSAIIEKINDYFNKIVKEETIGILVDFEASINELISGLEDLLSISHSYLLTSKFRNKSDSKAANGQQDSSFLGNVIQGVFSIESPAVRTSEQNKLYSILLAFQDTIEMIFKIWKWADSKSKLYEYKTEDSPIGSHRSIIHLGNKLKFRSKKLFESLMDLERQEVIENLIAADPGYKSSIKLLNLLDGGRSQITLPNIFNSIMTRCYPSLLDESKKSHLNVSITEKELSRFLIFYFESIDTDTITDIWSFSTQFFKDVLAHHHHFKQLIPNLLRVISKLSLKLSNSKFGSDKKHKRELRDIFSKLLGVSVSGKRILFSSSEEPANGTINNEENNSEDDEDESTTPQGVQDELTDALSELMENFEEVIQDSEKLSSCINVIILNFVSPQIKNKKINEIPLRTLTLVKNIGQYAPNRTWKSLIYDLFMDSNFFKLPANRLEIWKSIISSWMSVETEKFNELISKVSATGSGSAGTLFMFNEKAELENKILTIKRLSFIMLTQPKDFFLSSLDDLFDQIEISLMNNVPLSFKTHISILFRVITIQFNELYLLPRWIVMCQQVISIFENILNKSMKELSFLSEEELQSILYGCKLLDQLLLLNNDEFNMQDWLFVHTAFDVNSDIEDAMVSIVDKISQEYDLTILKESPVKIDPLSPDNKKIPLLKGVTSIKSIANLKSFFESLSYLNFERVYGLYDTDFEACEADIMEDLFA</sequence>
<keyword evidence="12" id="KW-1185">Reference proteome</keyword>
<dbReference type="GO" id="GO:0005829">
    <property type="term" value="C:cytosol"/>
    <property type="evidence" value="ECO:0007669"/>
    <property type="project" value="GOC"/>
</dbReference>
<organism evidence="12">
    <name type="scientific">Candida tenuis (strain ATCC 10573 / BCRC 21748 / CBS 615 / JCM 9827 / NBRC 10315 / NRRL Y-1498 / VKM Y-70)</name>
    <name type="common">Yeast</name>
    <name type="synonym">Yamadazyma tenuis</name>
    <dbReference type="NCBI Taxonomy" id="590646"/>
    <lineage>
        <taxon>Eukaryota</taxon>
        <taxon>Fungi</taxon>
        <taxon>Dikarya</taxon>
        <taxon>Ascomycota</taxon>
        <taxon>Saccharomycotina</taxon>
        <taxon>Pichiomycetes</taxon>
        <taxon>Debaryomycetaceae</taxon>
        <taxon>Yamadazyma</taxon>
    </lineage>
</organism>
<keyword evidence="2" id="KW-0813">Transport</keyword>
<evidence type="ECO:0000259" key="10">
    <source>
        <dbReference type="Pfam" id="PF24598"/>
    </source>
</evidence>
<gene>
    <name evidence="11" type="ORF">CANTEDRAFT_99040</name>
</gene>
<protein>
    <submittedName>
        <fullName evidence="11">Uncharacterized protein</fullName>
    </submittedName>
</protein>
<dbReference type="GO" id="GO:0005802">
    <property type="term" value="C:trans-Golgi network"/>
    <property type="evidence" value="ECO:0007669"/>
    <property type="project" value="TreeGrafter"/>
</dbReference>
<dbReference type="HOGENOM" id="CLU_001197_1_0_1"/>
<proteinExistence type="inferred from homology"/>
<keyword evidence="5" id="KW-0472">Membrane</keyword>
<dbReference type="GO" id="GO:0000139">
    <property type="term" value="C:Golgi membrane"/>
    <property type="evidence" value="ECO:0007669"/>
    <property type="project" value="UniProtKB-SubCell"/>
</dbReference>
<dbReference type="GO" id="GO:0006895">
    <property type="term" value="P:Golgi to endosome transport"/>
    <property type="evidence" value="ECO:0007669"/>
    <property type="project" value="InterPro"/>
</dbReference>
<dbReference type="InterPro" id="IPR056457">
    <property type="entry name" value="DOP1_C"/>
</dbReference>
<evidence type="ECO:0000256" key="7">
    <source>
        <dbReference type="SAM" id="MobiDB-lite"/>
    </source>
</evidence>
<keyword evidence="4" id="KW-0333">Golgi apparatus</keyword>
<evidence type="ECO:0000256" key="3">
    <source>
        <dbReference type="ARBA" id="ARBA00022927"/>
    </source>
</evidence>
<dbReference type="GeneID" id="18250817"/>
<dbReference type="Pfam" id="PF04118">
    <property type="entry name" value="Dopey_N"/>
    <property type="match status" value="1"/>
</dbReference>
<evidence type="ECO:0000256" key="6">
    <source>
        <dbReference type="ARBA" id="ARBA00046326"/>
    </source>
</evidence>
<feature type="compositionally biased region" description="Acidic residues" evidence="7">
    <location>
        <begin position="1331"/>
        <end position="1340"/>
    </location>
</feature>
<name>G3B9L7_CANTC</name>
<evidence type="ECO:0000256" key="1">
    <source>
        <dbReference type="ARBA" id="ARBA00004395"/>
    </source>
</evidence>
<feature type="domain" description="DOP1 N-terminal" evidence="8">
    <location>
        <begin position="27"/>
        <end position="339"/>
    </location>
</feature>
<dbReference type="KEGG" id="cten:18250817"/>
<evidence type="ECO:0000259" key="9">
    <source>
        <dbReference type="Pfam" id="PF24597"/>
    </source>
</evidence>
<accession>G3B9L7</accession>
<dbReference type="OrthoDB" id="297643at2759"/>
<dbReference type="GO" id="GO:0005768">
    <property type="term" value="C:endosome"/>
    <property type="evidence" value="ECO:0007669"/>
    <property type="project" value="TreeGrafter"/>
</dbReference>
<evidence type="ECO:0000256" key="4">
    <source>
        <dbReference type="ARBA" id="ARBA00023034"/>
    </source>
</evidence>
<feature type="region of interest" description="Disordered" evidence="7">
    <location>
        <begin position="1319"/>
        <end position="1347"/>
    </location>
</feature>
<evidence type="ECO:0000256" key="5">
    <source>
        <dbReference type="ARBA" id="ARBA00023136"/>
    </source>
</evidence>
<dbReference type="Proteomes" id="UP000000707">
    <property type="component" value="Unassembled WGS sequence"/>
</dbReference>
<dbReference type="STRING" id="590646.G3B9L7"/>
<dbReference type="RefSeq" id="XP_006688094.1">
    <property type="nucleotide sequence ID" value="XM_006688031.1"/>
</dbReference>
<dbReference type="eggNOG" id="KOG3613">
    <property type="taxonomic scope" value="Eukaryota"/>
</dbReference>
<evidence type="ECO:0000313" key="12">
    <source>
        <dbReference type="Proteomes" id="UP000000707"/>
    </source>
</evidence>
<dbReference type="GO" id="GO:0015031">
    <property type="term" value="P:protein transport"/>
    <property type="evidence" value="ECO:0007669"/>
    <property type="project" value="UniProtKB-KW"/>
</dbReference>
<dbReference type="InterPro" id="IPR040314">
    <property type="entry name" value="DOP1"/>
</dbReference>
<dbReference type="Pfam" id="PF24598">
    <property type="entry name" value="DOP1_C"/>
    <property type="match status" value="1"/>
</dbReference>
<evidence type="ECO:0000256" key="2">
    <source>
        <dbReference type="ARBA" id="ARBA00022448"/>
    </source>
</evidence>
<feature type="domain" description="DOP1-like C-terminal" evidence="10">
    <location>
        <begin position="1229"/>
        <end position="1688"/>
    </location>
</feature>
<comment type="similarity">
    <text evidence="6">Belongs to the DOP1 family.</text>
</comment>
<comment type="subcellular location">
    <subcellularLocation>
        <location evidence="1">Golgi apparatus membrane</location>
        <topology evidence="1">Peripheral membrane protein</topology>
    </subcellularLocation>
</comment>
<dbReference type="Pfam" id="PF24597">
    <property type="entry name" value="TPR_DOP1_M"/>
    <property type="match status" value="1"/>
</dbReference>
<feature type="domain" description="DOP1-like middle TPR" evidence="9">
    <location>
        <begin position="353"/>
        <end position="534"/>
    </location>
</feature>
<dbReference type="InterPro" id="IPR007249">
    <property type="entry name" value="DOP1_N"/>
</dbReference>
<keyword evidence="3" id="KW-0653">Protein transport</keyword>